<gene>
    <name evidence="8" type="primary">bglX</name>
    <name evidence="8" type="ORF">U6A24_07315</name>
</gene>
<dbReference type="SMART" id="SM01217">
    <property type="entry name" value="Fn3_like"/>
    <property type="match status" value="1"/>
</dbReference>
<accession>A0ABU5ZTZ2</accession>
<dbReference type="Gene3D" id="2.60.40.10">
    <property type="entry name" value="Immunoglobulins"/>
    <property type="match status" value="1"/>
</dbReference>
<dbReference type="Pfam" id="PF01915">
    <property type="entry name" value="Glyco_hydro_3_C"/>
    <property type="match status" value="1"/>
</dbReference>
<reference evidence="8 9" key="1">
    <citation type="journal article" date="2013" name="Int. J. Syst. Evol. Microbiol.">
        <title>Aquimarina gracilis sp. nov., isolated from the gut microflora of a mussel, Mytilus coruscus, and emended description of Aquimarina spongiae.</title>
        <authorList>
            <person name="Park S.C."/>
            <person name="Choe H.N."/>
            <person name="Baik K.S."/>
            <person name="Seong C.N."/>
        </authorList>
    </citation>
    <scope>NUCLEOTIDE SEQUENCE [LARGE SCALE GENOMIC DNA]</scope>
    <source>
        <strain evidence="8 9">PSC32</strain>
    </source>
</reference>
<dbReference type="InterPro" id="IPR051915">
    <property type="entry name" value="Cellulose_Degrad_GH3"/>
</dbReference>
<dbReference type="InterPro" id="IPR036962">
    <property type="entry name" value="Glyco_hydro_3_N_sf"/>
</dbReference>
<dbReference type="Pfam" id="PF00933">
    <property type="entry name" value="Glyco_hydro_3"/>
    <property type="match status" value="1"/>
</dbReference>
<comment type="similarity">
    <text evidence="2">Belongs to the glycosyl hydrolase 3 family.</text>
</comment>
<dbReference type="InterPro" id="IPR026891">
    <property type="entry name" value="Fn3-like"/>
</dbReference>
<keyword evidence="9" id="KW-1185">Reference proteome</keyword>
<keyword evidence="5 8" id="KW-0378">Hydrolase</keyword>
<dbReference type="EMBL" id="JAYKLX010000003">
    <property type="protein sequence ID" value="MEB3345261.1"/>
    <property type="molecule type" value="Genomic_DNA"/>
</dbReference>
<dbReference type="InterPro" id="IPR017853">
    <property type="entry name" value="GH"/>
</dbReference>
<dbReference type="Gene3D" id="3.40.50.1700">
    <property type="entry name" value="Glycoside hydrolase family 3 C-terminal domain"/>
    <property type="match status" value="1"/>
</dbReference>
<dbReference type="Proteomes" id="UP001327027">
    <property type="component" value="Unassembled WGS sequence"/>
</dbReference>
<dbReference type="RefSeq" id="WP_324179291.1">
    <property type="nucleotide sequence ID" value="NZ_BAABAW010000008.1"/>
</dbReference>
<protein>
    <recommendedName>
        <fullName evidence="3">beta-glucosidase</fullName>
        <ecNumber evidence="3">3.2.1.21</ecNumber>
    </recommendedName>
</protein>
<dbReference type="Pfam" id="PF14310">
    <property type="entry name" value="Fn3-like"/>
    <property type="match status" value="1"/>
</dbReference>
<dbReference type="InterPro" id="IPR036881">
    <property type="entry name" value="Glyco_hydro_3_C_sf"/>
</dbReference>
<dbReference type="InterPro" id="IPR013783">
    <property type="entry name" value="Ig-like_fold"/>
</dbReference>
<keyword evidence="4" id="KW-0732">Signal</keyword>
<sequence>MKTLKNQIETLILIVTGMLFFSSLNSFGQDSHKNNILEMENKDIIENKIDSLLSIMTLKEKIGQLVLYNGSWDVTGPPSDLGNKEKFEKLKNGEVGAMLNVTSVEATKKIQSDVMEHSRLKIPLLFGYDVIHGYKTIFPIPLGESASWDLEAIKKSSSVAAKEATASGINWAFGPMVDISRDARWGRIMEGAGEDPFFGSKVAVARIQGFQGEDLSNTNTLAACVKHFAAYGFAEGGRDYNTVSIGEYELHNTVLPPFKAAVEAGVASMMSAFNEVDGIPATGHKMLQRDILKKTWGWDGFIVSDWASITEMIYHGFAKDKNQAAEKAIIAGNDMDMEGKAYETGLEELVKDGKVDENLIEDAARRILRVKYELGLFDDAYKYSDEAREKNDIYTKENLEASRDVAKKSIVLLKNNNDILPLRKDLKSIAVIGPLANDKDTPIGSWRAKAVPNSAVSLLEGIKSAVGKSVSISHAEGVKLGVGQRSFIKELKVNREDVTGIAEAVNIAKNAEVVVMAIGEEAFQSGEGRSQVNIELTIPQQKLFDAVWEVNKNIVVTLMNGRPLAITNIAEKAPAILETWHLGSESGNAIADVLFGDYNPSGKLPVSFPRHVGQVPIYYNAKNTGRPLNKDGMVFWSHYTDEKNDPLFPFGHGLSYTTFQYKDFKISEDSFSSGEEITVSVTVTNTGKRKGKEVVQLYIQDLIGSLTRPIKELKGFELIELEPGQSKEVSFVITQETIQFYTANKKWEAEPGDFKIFIGGSSNTKLEKGFSFTK</sequence>
<evidence type="ECO:0000256" key="4">
    <source>
        <dbReference type="ARBA" id="ARBA00022729"/>
    </source>
</evidence>
<dbReference type="InterPro" id="IPR002772">
    <property type="entry name" value="Glyco_hydro_3_C"/>
</dbReference>
<dbReference type="NCBIfam" id="NF011678">
    <property type="entry name" value="PRK15098.1"/>
    <property type="match status" value="1"/>
</dbReference>
<keyword evidence="6 8" id="KW-0326">Glycosidase</keyword>
<dbReference type="Gene3D" id="3.20.20.300">
    <property type="entry name" value="Glycoside hydrolase, family 3, N-terminal domain"/>
    <property type="match status" value="1"/>
</dbReference>
<dbReference type="SUPFAM" id="SSF51445">
    <property type="entry name" value="(Trans)glycosidases"/>
    <property type="match status" value="1"/>
</dbReference>
<evidence type="ECO:0000256" key="5">
    <source>
        <dbReference type="ARBA" id="ARBA00022801"/>
    </source>
</evidence>
<feature type="domain" description="Fibronectin type III-like" evidence="7">
    <location>
        <begin position="693"/>
        <end position="762"/>
    </location>
</feature>
<dbReference type="PANTHER" id="PTHR30620:SF16">
    <property type="entry name" value="LYSOSOMAL BETA GLUCOSIDASE"/>
    <property type="match status" value="1"/>
</dbReference>
<comment type="caution">
    <text evidence="8">The sequence shown here is derived from an EMBL/GenBank/DDBJ whole genome shotgun (WGS) entry which is preliminary data.</text>
</comment>
<evidence type="ECO:0000256" key="6">
    <source>
        <dbReference type="ARBA" id="ARBA00023295"/>
    </source>
</evidence>
<dbReference type="GO" id="GO:0008422">
    <property type="term" value="F:beta-glucosidase activity"/>
    <property type="evidence" value="ECO:0007669"/>
    <property type="project" value="UniProtKB-EC"/>
</dbReference>
<organism evidence="8 9">
    <name type="scientific">Aquimarina gracilis</name>
    <dbReference type="NCBI Taxonomy" id="874422"/>
    <lineage>
        <taxon>Bacteria</taxon>
        <taxon>Pseudomonadati</taxon>
        <taxon>Bacteroidota</taxon>
        <taxon>Flavobacteriia</taxon>
        <taxon>Flavobacteriales</taxon>
        <taxon>Flavobacteriaceae</taxon>
        <taxon>Aquimarina</taxon>
    </lineage>
</organism>
<dbReference type="InterPro" id="IPR001764">
    <property type="entry name" value="Glyco_hydro_3_N"/>
</dbReference>
<dbReference type="SUPFAM" id="SSF52279">
    <property type="entry name" value="Beta-D-glucan exohydrolase, C-terminal domain"/>
    <property type="match status" value="1"/>
</dbReference>
<dbReference type="PRINTS" id="PR00133">
    <property type="entry name" value="GLHYDRLASE3"/>
</dbReference>
<evidence type="ECO:0000256" key="1">
    <source>
        <dbReference type="ARBA" id="ARBA00000448"/>
    </source>
</evidence>
<name>A0ABU5ZTZ2_9FLAO</name>
<proteinExistence type="inferred from homology"/>
<evidence type="ECO:0000313" key="8">
    <source>
        <dbReference type="EMBL" id="MEB3345261.1"/>
    </source>
</evidence>
<evidence type="ECO:0000313" key="9">
    <source>
        <dbReference type="Proteomes" id="UP001327027"/>
    </source>
</evidence>
<dbReference type="EC" id="3.2.1.21" evidence="3"/>
<evidence type="ECO:0000256" key="2">
    <source>
        <dbReference type="ARBA" id="ARBA00005336"/>
    </source>
</evidence>
<dbReference type="PANTHER" id="PTHR30620">
    <property type="entry name" value="PERIPLASMIC BETA-GLUCOSIDASE-RELATED"/>
    <property type="match status" value="1"/>
</dbReference>
<evidence type="ECO:0000256" key="3">
    <source>
        <dbReference type="ARBA" id="ARBA00012744"/>
    </source>
</evidence>
<comment type="catalytic activity">
    <reaction evidence="1">
        <text>Hydrolysis of terminal, non-reducing beta-D-glucosyl residues with release of beta-D-glucose.</text>
        <dbReference type="EC" id="3.2.1.21"/>
    </reaction>
</comment>
<evidence type="ECO:0000259" key="7">
    <source>
        <dbReference type="SMART" id="SM01217"/>
    </source>
</evidence>